<evidence type="ECO:0000256" key="6">
    <source>
        <dbReference type="SAM" id="Phobius"/>
    </source>
</evidence>
<keyword evidence="5 6" id="KW-0472">Membrane</keyword>
<accession>A0A1W1XHT7</accession>
<evidence type="ECO:0000256" key="4">
    <source>
        <dbReference type="ARBA" id="ARBA00022989"/>
    </source>
</evidence>
<keyword evidence="3 6" id="KW-0812">Transmembrane</keyword>
<feature type="transmembrane region" description="Helical" evidence="6">
    <location>
        <begin position="68"/>
        <end position="91"/>
    </location>
</feature>
<sequence>MTDRHLIIAAALNMFIGVAAGAFGAHALKTRLPADLLAVWQTAVQYQLLHALGLFVIALLLPRLASPLLGWAGPLMLAGIVLFSGSLYALALSGVRVLGAITPIGGVAFLAAWLLLALAAWRAA</sequence>
<feature type="transmembrane region" description="Helical" evidence="6">
    <location>
        <begin position="43"/>
        <end position="61"/>
    </location>
</feature>
<evidence type="ECO:0000313" key="7">
    <source>
        <dbReference type="EMBL" id="SMC23068.1"/>
    </source>
</evidence>
<dbReference type="PANTHER" id="PTHR43461">
    <property type="entry name" value="TRANSMEMBRANE PROTEIN 256"/>
    <property type="match status" value="1"/>
</dbReference>
<dbReference type="EMBL" id="FWXD01000007">
    <property type="protein sequence ID" value="SMC23068.1"/>
    <property type="molecule type" value="Genomic_DNA"/>
</dbReference>
<reference evidence="7 8" key="1">
    <citation type="submission" date="2017-04" db="EMBL/GenBank/DDBJ databases">
        <authorList>
            <person name="Afonso C.L."/>
            <person name="Miller P.J."/>
            <person name="Scott M.A."/>
            <person name="Spackman E."/>
            <person name="Goraichik I."/>
            <person name="Dimitrov K.M."/>
            <person name="Suarez D.L."/>
            <person name="Swayne D.E."/>
        </authorList>
    </citation>
    <scope>NUCLEOTIDE SEQUENCE [LARGE SCALE GENOMIC DNA]</scope>
    <source>
        <strain evidence="7 8">DSM 23236</strain>
    </source>
</reference>
<keyword evidence="4 6" id="KW-1133">Transmembrane helix</keyword>
<dbReference type="RefSeq" id="WP_084090196.1">
    <property type="nucleotide sequence ID" value="NZ_FWXD01000007.1"/>
</dbReference>
<evidence type="ECO:0000256" key="3">
    <source>
        <dbReference type="ARBA" id="ARBA00022692"/>
    </source>
</evidence>
<gene>
    <name evidence="7" type="ORF">SAMN02745857_01533</name>
</gene>
<evidence type="ECO:0000256" key="2">
    <source>
        <dbReference type="ARBA" id="ARBA00009694"/>
    </source>
</evidence>
<dbReference type="GO" id="GO:0005886">
    <property type="term" value="C:plasma membrane"/>
    <property type="evidence" value="ECO:0007669"/>
    <property type="project" value="TreeGrafter"/>
</dbReference>
<dbReference type="Pfam" id="PF04241">
    <property type="entry name" value="DUF423"/>
    <property type="match status" value="1"/>
</dbReference>
<name>A0A1W1XHT7_9NEIS</name>
<dbReference type="PANTHER" id="PTHR43461:SF1">
    <property type="entry name" value="TRANSMEMBRANE PROTEIN 256"/>
    <property type="match status" value="1"/>
</dbReference>
<comment type="subcellular location">
    <subcellularLocation>
        <location evidence="1">Membrane</location>
        <topology evidence="1">Multi-pass membrane protein</topology>
    </subcellularLocation>
</comment>
<dbReference type="AlphaFoldDB" id="A0A1W1XHT7"/>
<evidence type="ECO:0000313" key="8">
    <source>
        <dbReference type="Proteomes" id="UP000192761"/>
    </source>
</evidence>
<dbReference type="OrthoDB" id="9802121at2"/>
<keyword evidence="8" id="KW-1185">Reference proteome</keyword>
<dbReference type="STRING" id="1121001.SAMN02745857_01533"/>
<protein>
    <submittedName>
        <fullName evidence="7">Uncharacterized membrane protein YgdD, TMEM256/DUF423 family</fullName>
    </submittedName>
</protein>
<dbReference type="InterPro" id="IPR006696">
    <property type="entry name" value="DUF423"/>
</dbReference>
<feature type="transmembrane region" description="Helical" evidence="6">
    <location>
        <begin position="97"/>
        <end position="121"/>
    </location>
</feature>
<proteinExistence type="inferred from homology"/>
<organism evidence="7 8">
    <name type="scientific">Andreprevotia lacus DSM 23236</name>
    <dbReference type="NCBI Taxonomy" id="1121001"/>
    <lineage>
        <taxon>Bacteria</taxon>
        <taxon>Pseudomonadati</taxon>
        <taxon>Pseudomonadota</taxon>
        <taxon>Betaproteobacteria</taxon>
        <taxon>Neisseriales</taxon>
        <taxon>Chitinibacteraceae</taxon>
        <taxon>Andreprevotia</taxon>
    </lineage>
</organism>
<evidence type="ECO:0000256" key="5">
    <source>
        <dbReference type="ARBA" id="ARBA00023136"/>
    </source>
</evidence>
<comment type="similarity">
    <text evidence="2">Belongs to the UPF0382 family.</text>
</comment>
<evidence type="ECO:0000256" key="1">
    <source>
        <dbReference type="ARBA" id="ARBA00004141"/>
    </source>
</evidence>
<dbReference type="Proteomes" id="UP000192761">
    <property type="component" value="Unassembled WGS sequence"/>
</dbReference>